<dbReference type="Pfam" id="PF00534">
    <property type="entry name" value="Glycos_transf_1"/>
    <property type="match status" value="1"/>
</dbReference>
<dbReference type="PANTHER" id="PTHR46401">
    <property type="entry name" value="GLYCOSYLTRANSFERASE WBBK-RELATED"/>
    <property type="match status" value="1"/>
</dbReference>
<dbReference type="Proteomes" id="UP000242636">
    <property type="component" value="Unassembled WGS sequence"/>
</dbReference>
<evidence type="ECO:0000313" key="4">
    <source>
        <dbReference type="Proteomes" id="UP000242636"/>
    </source>
</evidence>
<dbReference type="InterPro" id="IPR001296">
    <property type="entry name" value="Glyco_trans_1"/>
</dbReference>
<evidence type="ECO:0000256" key="1">
    <source>
        <dbReference type="ARBA" id="ARBA00022679"/>
    </source>
</evidence>
<evidence type="ECO:0000259" key="2">
    <source>
        <dbReference type="Pfam" id="PF00534"/>
    </source>
</evidence>
<dbReference type="GO" id="GO:0016757">
    <property type="term" value="F:glycosyltransferase activity"/>
    <property type="evidence" value="ECO:0007669"/>
    <property type="project" value="InterPro"/>
</dbReference>
<comment type="caution">
    <text evidence="3">The sequence shown here is derived from an EMBL/GenBank/DDBJ whole genome shotgun (WGS) entry which is preliminary data.</text>
</comment>
<accession>A0A1T1CAY4</accession>
<feature type="domain" description="Glycosyl transferase family 1" evidence="2">
    <location>
        <begin position="5"/>
        <end position="149"/>
    </location>
</feature>
<dbReference type="PANTHER" id="PTHR46401:SF2">
    <property type="entry name" value="GLYCOSYLTRANSFERASE WBBK-RELATED"/>
    <property type="match status" value="1"/>
</dbReference>
<gene>
    <name evidence="3" type="ORF">BV61_06865</name>
</gene>
<protein>
    <recommendedName>
        <fullName evidence="2">Glycosyl transferase family 1 domain-containing protein</fullName>
    </recommendedName>
</protein>
<sequence length="186" mass="20050">MPIHLCSIGSVEPRKNWPGILRALLDTAGLPPIQFTFVGGEPSGDPSFHKKIEQLTDKLHAYSSHSIIFTGHVSAEEKCKYLQQSAAFVYVPFMEGAALPIIEAQLVGCPTLISDLPVFREFIHADSAYFADPNQPASIGAALSTLCTDLKNGKCRSPMSPHLLASLASPTRFAKEVMATLAAADR</sequence>
<evidence type="ECO:0000313" key="3">
    <source>
        <dbReference type="EMBL" id="OOV25744.1"/>
    </source>
</evidence>
<dbReference type="EMBL" id="MWLD01000076">
    <property type="protein sequence ID" value="OOV25744.1"/>
    <property type="molecule type" value="Genomic_DNA"/>
</dbReference>
<keyword evidence="1" id="KW-0808">Transferase</keyword>
<dbReference type="SUPFAM" id="SSF53756">
    <property type="entry name" value="UDP-Glycosyltransferase/glycogen phosphorylase"/>
    <property type="match status" value="1"/>
</dbReference>
<name>A0A1T1CAY4_9SYNE</name>
<reference evidence="3 4" key="1">
    <citation type="submission" date="2017-02" db="EMBL/GenBank/DDBJ databases">
        <title>Draft Genome Sequences of 'Candidatus Synechococcus spongiarum', Cyanobacterial Symbionts of the Mediterranean Sponge Aplysina aerophoba from two locations.</title>
        <authorList>
            <person name="Slaby B.M."/>
            <person name="Hentschel U."/>
        </authorList>
    </citation>
    <scope>NUCLEOTIDE SEQUENCE [LARGE SCALE GENOMIC DNA]</scope>
    <source>
        <strain evidence="3">LMB bulk15M</strain>
    </source>
</reference>
<keyword evidence="4" id="KW-1185">Reference proteome</keyword>
<proteinExistence type="predicted"/>
<organism evidence="3 4">
    <name type="scientific">Candidatus Synechococcus spongiarum LMB bulk15M</name>
    <dbReference type="NCBI Taxonomy" id="1943582"/>
    <lineage>
        <taxon>Bacteria</taxon>
        <taxon>Bacillati</taxon>
        <taxon>Cyanobacteriota</taxon>
        <taxon>Cyanophyceae</taxon>
        <taxon>Synechococcales</taxon>
        <taxon>Synechococcaceae</taxon>
        <taxon>Synechococcus</taxon>
    </lineage>
</organism>
<dbReference type="AlphaFoldDB" id="A0A1T1CAY4"/>
<dbReference type="Gene3D" id="3.40.50.2000">
    <property type="entry name" value="Glycogen Phosphorylase B"/>
    <property type="match status" value="1"/>
</dbReference>